<dbReference type="AlphaFoldDB" id="A0A9N8CYE6"/>
<dbReference type="RefSeq" id="WP_164455118.1">
    <property type="nucleotide sequence ID" value="NZ_AP022372.1"/>
</dbReference>
<gene>
    <name evidence="1" type="ORF">GHA_01800</name>
</gene>
<proteinExistence type="predicted"/>
<sequence>MAKACTIRALIAELARYDPNDFVLSELWFADDIINIDETATETETRAALTSAASYFNAELGINWDTLACALSCVREKQIDTGL</sequence>
<accession>A0A9N8CYE6</accession>
<name>A0A9N8CYE6_PRORE</name>
<reference evidence="1" key="1">
    <citation type="submission" date="2020-05" db="EMBL/GenBank/DDBJ databases">
        <authorList>
            <person name="Delgado-Blas J."/>
        </authorList>
    </citation>
    <scope>NUCLEOTIDE SEQUENCE</scope>
    <source>
        <strain evidence="1">BB1453</strain>
    </source>
</reference>
<dbReference type="Proteomes" id="UP000834611">
    <property type="component" value="Unassembled WGS sequence"/>
</dbReference>
<organism evidence="1 2">
    <name type="scientific">Providencia rettgeri</name>
    <dbReference type="NCBI Taxonomy" id="587"/>
    <lineage>
        <taxon>Bacteria</taxon>
        <taxon>Pseudomonadati</taxon>
        <taxon>Pseudomonadota</taxon>
        <taxon>Gammaproteobacteria</taxon>
        <taxon>Enterobacterales</taxon>
        <taxon>Morganellaceae</taxon>
        <taxon>Providencia</taxon>
    </lineage>
</organism>
<evidence type="ECO:0000313" key="1">
    <source>
        <dbReference type="EMBL" id="CAB5689347.1"/>
    </source>
</evidence>
<comment type="caution">
    <text evidence="1">The sequence shown here is derived from an EMBL/GenBank/DDBJ whole genome shotgun (WGS) entry which is preliminary data.</text>
</comment>
<dbReference type="EMBL" id="CAHPSF010000003">
    <property type="protein sequence ID" value="CAB5689347.1"/>
    <property type="molecule type" value="Genomic_DNA"/>
</dbReference>
<protein>
    <submittedName>
        <fullName evidence="1">Uncharacterized protein</fullName>
    </submittedName>
</protein>
<evidence type="ECO:0000313" key="2">
    <source>
        <dbReference type="Proteomes" id="UP000834611"/>
    </source>
</evidence>